<keyword evidence="3" id="KW-1185">Reference proteome</keyword>
<feature type="region of interest" description="Disordered" evidence="1">
    <location>
        <begin position="376"/>
        <end position="406"/>
    </location>
</feature>
<dbReference type="OrthoDB" id="2351940at2759"/>
<evidence type="ECO:0000313" key="2">
    <source>
        <dbReference type="EMBL" id="PMD36724.1"/>
    </source>
</evidence>
<name>A0A2J6RDY5_HYAVF</name>
<evidence type="ECO:0000313" key="3">
    <source>
        <dbReference type="Proteomes" id="UP000235786"/>
    </source>
</evidence>
<evidence type="ECO:0000256" key="1">
    <source>
        <dbReference type="SAM" id="MobiDB-lite"/>
    </source>
</evidence>
<reference evidence="2 3" key="1">
    <citation type="submission" date="2016-04" db="EMBL/GenBank/DDBJ databases">
        <title>A degradative enzymes factory behind the ericoid mycorrhizal symbiosis.</title>
        <authorList>
            <consortium name="DOE Joint Genome Institute"/>
            <person name="Martino E."/>
            <person name="Morin E."/>
            <person name="Grelet G."/>
            <person name="Kuo A."/>
            <person name="Kohler A."/>
            <person name="Daghino S."/>
            <person name="Barry K."/>
            <person name="Choi C."/>
            <person name="Cichocki N."/>
            <person name="Clum A."/>
            <person name="Copeland A."/>
            <person name="Hainaut M."/>
            <person name="Haridas S."/>
            <person name="Labutti K."/>
            <person name="Lindquist E."/>
            <person name="Lipzen A."/>
            <person name="Khouja H.-R."/>
            <person name="Murat C."/>
            <person name="Ohm R."/>
            <person name="Olson A."/>
            <person name="Spatafora J."/>
            <person name="Veneault-Fourrey C."/>
            <person name="Henrissat B."/>
            <person name="Grigoriev I."/>
            <person name="Martin F."/>
            <person name="Perotto S."/>
        </authorList>
    </citation>
    <scope>NUCLEOTIDE SEQUENCE [LARGE SCALE GENOMIC DNA]</scope>
    <source>
        <strain evidence="2 3">F</strain>
    </source>
</reference>
<feature type="compositionally biased region" description="Basic and acidic residues" evidence="1">
    <location>
        <begin position="67"/>
        <end position="85"/>
    </location>
</feature>
<sequence length="546" mass="61088">MPRPLSLMSGNFDSPPASDSYRETADRIVREILDNTQSPDDISPSGELYRAIERFHRRRGGASHLRMASDREQEQRRQESRRDESSPLFVLPPQPPPNESSPRERALSRLAGMTARRGRPRMPPSDRWMERARAVLGEGNNGLADLQHAGRQLEQASSSLRALLDDPVPNISSPILEPSEYSGEAEQNRRVKRRKLDSDKLDSTFAGFSYGRYGQVEPGKLKMEIVSCDGGIFQDHGGNYANYSAENVLKNDSSVYCTKSNRCNLVLRHQGATVFSLKELIIKAPHSGYTAPVQEGMVFISMTSDDLLARTAQYQIQYSPARPRRSPSQNSNELPPIVSIRHNDDGSMTAAQVRARRLYDIGLQDEDCDYRTAQIPSDFTENAPPFQVTTECSDSENDEPSALRRRSMHRAIGLRFEDTDSSGEEDSNEHAGPWHEDYLLGIGRSRLRRRETASNITLAEAAEASQIATQEAVRAVGGELMAPHARFFIERDKSKCTVKFDPPVSGRFILLKMWSPHHSASSNIDIQSVVAKGFAGPRFFPAVQMR</sequence>
<gene>
    <name evidence="2" type="ORF">L207DRAFT_464744</name>
</gene>
<feature type="region of interest" description="Disordered" evidence="1">
    <location>
        <begin position="55"/>
        <end position="105"/>
    </location>
</feature>
<protein>
    <submittedName>
        <fullName evidence="2">Uncharacterized protein</fullName>
    </submittedName>
</protein>
<dbReference type="EMBL" id="KZ613950">
    <property type="protein sequence ID" value="PMD36724.1"/>
    <property type="molecule type" value="Genomic_DNA"/>
</dbReference>
<accession>A0A2J6RDY5</accession>
<dbReference type="STRING" id="1149755.A0A2J6RDY5"/>
<dbReference type="Proteomes" id="UP000235786">
    <property type="component" value="Unassembled WGS sequence"/>
</dbReference>
<feature type="region of interest" description="Disordered" evidence="1">
    <location>
        <begin position="173"/>
        <end position="195"/>
    </location>
</feature>
<organism evidence="2 3">
    <name type="scientific">Hyaloscypha variabilis (strain UAMH 11265 / GT02V1 / F)</name>
    <name type="common">Meliniomyces variabilis</name>
    <dbReference type="NCBI Taxonomy" id="1149755"/>
    <lineage>
        <taxon>Eukaryota</taxon>
        <taxon>Fungi</taxon>
        <taxon>Dikarya</taxon>
        <taxon>Ascomycota</taxon>
        <taxon>Pezizomycotina</taxon>
        <taxon>Leotiomycetes</taxon>
        <taxon>Helotiales</taxon>
        <taxon>Hyaloscyphaceae</taxon>
        <taxon>Hyaloscypha</taxon>
        <taxon>Hyaloscypha variabilis</taxon>
    </lineage>
</organism>
<feature type="compositionally biased region" description="Pro residues" evidence="1">
    <location>
        <begin position="90"/>
        <end position="99"/>
    </location>
</feature>
<feature type="region of interest" description="Disordered" evidence="1">
    <location>
        <begin position="1"/>
        <end position="26"/>
    </location>
</feature>
<dbReference type="AlphaFoldDB" id="A0A2J6RDY5"/>
<feature type="region of interest" description="Disordered" evidence="1">
    <location>
        <begin position="318"/>
        <end position="343"/>
    </location>
</feature>
<proteinExistence type="predicted"/>